<evidence type="ECO:0000256" key="1">
    <source>
        <dbReference type="ARBA" id="ARBA00001974"/>
    </source>
</evidence>
<evidence type="ECO:0000256" key="13">
    <source>
        <dbReference type="SAM" id="MobiDB-lite"/>
    </source>
</evidence>
<evidence type="ECO:0000256" key="6">
    <source>
        <dbReference type="ARBA" id="ARBA00022832"/>
    </source>
</evidence>
<evidence type="ECO:0000256" key="11">
    <source>
        <dbReference type="PIRSR" id="PIRSR000168-1"/>
    </source>
</evidence>
<dbReference type="AlphaFoldDB" id="A0A7S1KP28"/>
<dbReference type="InterPro" id="IPR006091">
    <property type="entry name" value="Acyl-CoA_Oxase/DH_mid-dom"/>
</dbReference>
<feature type="domain" description="Acyl-CoA oxidase C-alpha1" evidence="16">
    <location>
        <begin position="331"/>
        <end position="491"/>
    </location>
</feature>
<dbReference type="Pfam" id="PF02770">
    <property type="entry name" value="Acyl-CoA_dh_M"/>
    <property type="match status" value="1"/>
</dbReference>
<comment type="cofactor">
    <cofactor evidence="1">
        <name>FAD</name>
        <dbReference type="ChEBI" id="CHEBI:57692"/>
    </cofactor>
</comment>
<evidence type="ECO:0000259" key="15">
    <source>
        <dbReference type="Pfam" id="PF02770"/>
    </source>
</evidence>
<dbReference type="InterPro" id="IPR046373">
    <property type="entry name" value="Acyl-CoA_Oxase/DH_mid-dom_sf"/>
</dbReference>
<feature type="region of interest" description="Disordered" evidence="13">
    <location>
        <begin position="714"/>
        <end position="764"/>
    </location>
</feature>
<dbReference type="InterPro" id="IPR036250">
    <property type="entry name" value="AcylCo_DH-like_C"/>
</dbReference>
<dbReference type="SUPFAM" id="SSF56645">
    <property type="entry name" value="Acyl-CoA dehydrogenase NM domain-like"/>
    <property type="match status" value="1"/>
</dbReference>
<evidence type="ECO:0000256" key="7">
    <source>
        <dbReference type="ARBA" id="ARBA00023002"/>
    </source>
</evidence>
<evidence type="ECO:0000259" key="16">
    <source>
        <dbReference type="Pfam" id="PF22924"/>
    </source>
</evidence>
<evidence type="ECO:0000256" key="4">
    <source>
        <dbReference type="ARBA" id="ARBA00022630"/>
    </source>
</evidence>
<evidence type="ECO:0000259" key="14">
    <source>
        <dbReference type="Pfam" id="PF01756"/>
    </source>
</evidence>
<evidence type="ECO:0000256" key="8">
    <source>
        <dbReference type="ARBA" id="ARBA00023098"/>
    </source>
</evidence>
<dbReference type="FunFam" id="1.20.140.10:FF:000010">
    <property type="entry name" value="Acyl-coenzyme A oxidase"/>
    <property type="match status" value="1"/>
</dbReference>
<evidence type="ECO:0000256" key="9">
    <source>
        <dbReference type="ARBA" id="ARBA00023140"/>
    </source>
</evidence>
<name>A0A7S1KP28_9EUKA</name>
<keyword evidence="7" id="KW-0560">Oxidoreductase</keyword>
<sequence length="764" mass="85613">MSPVSNPSLQHTTQQRRLSALYKHLHPNGAATAPDHNLTTKISPNATLKFGSITETQQQSFDVESMAEWLLGPNTNQKLRQKILAMSKADIIRTPMLNLPKEEQRRITTEQIKYILASGEYRISLMKQNPSEMMQRLECMTFFPASASVKLGVQLLLFSGSLMNLGTERHKDVLRRAEKGEIMGAFGMTELAHGSAVQKLETTATYDPDTKEFVINTPSKNALKWWLGNAACTATLCSVFARLIVKDQDYGIHVFLVPIRDEKTKQPLPDVIIGDCGDKQGLHGVDNGFLGFKNVRIPKDNLLNRFGDVTDDGEYTSQFSSNARRFGAHMGELITGRVSIVFSSLQVRRASVLIATRYAARRVQFGAPDRTGEQSILSYRSHQMKLMPILASCYVYEFSKRDLVRKYTSLHSPDTKISDDDLAELHALSAGMKAVFSWDTQKYLEICREACGGHGYSAYNRFGSMINDHTIFQTFEGDNTVLVQQLGGFLMKEFAKQFQKNQVGAVLNMIGSRIGSAIATINPAQVFTNPNVKSSNFQVQAFRHRTASILQTCAQQINNQRKKKGFVNAWNDALPQIVSLARAYVEQYALEQYVSQVRRVKNRELRTILKRLRNIWALTVIKDNFLDFVNIINVKPESIRKALESQCEKVSTHAVSLVDAFNIPDHVLDAPIGLSKGNYMDHILRYAIERNPGNHENIEGLLEGILESNDNLTTQATSRPSASAERSHQSSLSEQTLFHSSTEKAESNGDESDVESDSDDEMEQ</sequence>
<dbReference type="InterPro" id="IPR002655">
    <property type="entry name" value="Acyl-CoA_oxidase_C"/>
</dbReference>
<evidence type="ECO:0000256" key="3">
    <source>
        <dbReference type="ARBA" id="ARBA00006288"/>
    </source>
</evidence>
<dbReference type="Pfam" id="PF22924">
    <property type="entry name" value="ACOX_C_alpha1"/>
    <property type="match status" value="1"/>
</dbReference>
<dbReference type="InterPro" id="IPR009100">
    <property type="entry name" value="AcylCoA_DH/oxidase_NM_dom_sf"/>
</dbReference>
<dbReference type="Gene3D" id="2.40.110.10">
    <property type="entry name" value="Butyryl-CoA Dehydrogenase, subunit A, domain 2"/>
    <property type="match status" value="1"/>
</dbReference>
<feature type="compositionally biased region" description="Polar residues" evidence="13">
    <location>
        <begin position="729"/>
        <end position="740"/>
    </location>
</feature>
<dbReference type="PANTHER" id="PTHR10909:SF378">
    <property type="entry name" value="ACYL-COENZYME A OXIDASE"/>
    <property type="match status" value="1"/>
</dbReference>
<feature type="domain" description="Acyl-CoA oxidase/dehydrogenase middle" evidence="15">
    <location>
        <begin position="185"/>
        <end position="295"/>
    </location>
</feature>
<keyword evidence="5 10" id="KW-0274">FAD</keyword>
<gene>
    <name evidence="17" type="ORF">PCOS0759_LOCUS3627</name>
</gene>
<keyword evidence="6" id="KW-0276">Fatty acid metabolism</keyword>
<keyword evidence="8" id="KW-0443">Lipid metabolism</keyword>
<dbReference type="SUPFAM" id="SSF47203">
    <property type="entry name" value="Acyl-CoA dehydrogenase C-terminal domain-like"/>
    <property type="match status" value="2"/>
</dbReference>
<dbReference type="GO" id="GO:0071949">
    <property type="term" value="F:FAD binding"/>
    <property type="evidence" value="ECO:0007669"/>
    <property type="project" value="InterPro"/>
</dbReference>
<feature type="binding site" evidence="12">
    <location>
        <position position="228"/>
    </location>
    <ligand>
        <name>FAD</name>
        <dbReference type="ChEBI" id="CHEBI:57692"/>
    </ligand>
</feature>
<dbReference type="EMBL" id="HBGD01004388">
    <property type="protein sequence ID" value="CAD9080387.1"/>
    <property type="molecule type" value="Transcribed_RNA"/>
</dbReference>
<evidence type="ECO:0000256" key="12">
    <source>
        <dbReference type="PIRSR" id="PIRSR000168-2"/>
    </source>
</evidence>
<comment type="similarity">
    <text evidence="3 10">Belongs to the acyl-CoA oxidase family.</text>
</comment>
<protein>
    <recommendedName>
        <fullName evidence="10">Acyl-coenzyme A oxidase</fullName>
    </recommendedName>
</protein>
<dbReference type="FunFam" id="1.20.140.10:FF:000007">
    <property type="entry name" value="Acyl-coenzyme A oxidase"/>
    <property type="match status" value="1"/>
</dbReference>
<evidence type="ECO:0000256" key="2">
    <source>
        <dbReference type="ARBA" id="ARBA00004275"/>
    </source>
</evidence>
<proteinExistence type="inferred from homology"/>
<evidence type="ECO:0000313" key="17">
    <source>
        <dbReference type="EMBL" id="CAD9080387.1"/>
    </source>
</evidence>
<dbReference type="GO" id="GO:0005504">
    <property type="term" value="F:fatty acid binding"/>
    <property type="evidence" value="ECO:0007669"/>
    <property type="project" value="TreeGrafter"/>
</dbReference>
<feature type="compositionally biased region" description="Acidic residues" evidence="13">
    <location>
        <begin position="748"/>
        <end position="764"/>
    </location>
</feature>
<keyword evidence="9" id="KW-0576">Peroxisome</keyword>
<evidence type="ECO:0000256" key="5">
    <source>
        <dbReference type="ARBA" id="ARBA00022827"/>
    </source>
</evidence>
<comment type="subcellular location">
    <subcellularLocation>
        <location evidence="2">Peroxisome</location>
    </subcellularLocation>
</comment>
<feature type="domain" description="Acyl-CoA oxidase C-terminal" evidence="14">
    <location>
        <begin position="537"/>
        <end position="696"/>
    </location>
</feature>
<dbReference type="GO" id="GO:0003997">
    <property type="term" value="F:acyl-CoA oxidase activity"/>
    <property type="evidence" value="ECO:0007669"/>
    <property type="project" value="InterPro"/>
</dbReference>
<dbReference type="FunFam" id="2.40.110.10:FF:000005">
    <property type="entry name" value="Acyl-coenzyme A oxidase"/>
    <property type="match status" value="1"/>
</dbReference>
<dbReference type="GO" id="GO:0005777">
    <property type="term" value="C:peroxisome"/>
    <property type="evidence" value="ECO:0007669"/>
    <property type="project" value="UniProtKB-SubCell"/>
</dbReference>
<organism evidence="17">
    <name type="scientific">Percolomonas cosmopolitus</name>
    <dbReference type="NCBI Taxonomy" id="63605"/>
    <lineage>
        <taxon>Eukaryota</taxon>
        <taxon>Discoba</taxon>
        <taxon>Heterolobosea</taxon>
        <taxon>Tetramitia</taxon>
        <taxon>Eutetramitia</taxon>
        <taxon>Percolomonadidae</taxon>
        <taxon>Percolomonas</taxon>
    </lineage>
</organism>
<dbReference type="Gene3D" id="1.20.140.10">
    <property type="entry name" value="Butyryl-CoA Dehydrogenase, subunit A, domain 3"/>
    <property type="match status" value="2"/>
</dbReference>
<feature type="active site" description="Proton acceptor" evidence="11">
    <location>
        <position position="476"/>
    </location>
</feature>
<feature type="binding site" evidence="12">
    <location>
        <position position="189"/>
    </location>
    <ligand>
        <name>FAD</name>
        <dbReference type="ChEBI" id="CHEBI:57692"/>
    </ligand>
</feature>
<accession>A0A7S1KP28</accession>
<dbReference type="PANTHER" id="PTHR10909">
    <property type="entry name" value="ELECTRON TRANSPORT OXIDOREDUCTASE"/>
    <property type="match status" value="1"/>
</dbReference>
<evidence type="ECO:0000256" key="10">
    <source>
        <dbReference type="PIRNR" id="PIRNR000168"/>
    </source>
</evidence>
<keyword evidence="4 10" id="KW-0285">Flavoprotein</keyword>
<dbReference type="GO" id="GO:0033540">
    <property type="term" value="P:fatty acid beta-oxidation using acyl-CoA oxidase"/>
    <property type="evidence" value="ECO:0007669"/>
    <property type="project" value="TreeGrafter"/>
</dbReference>
<dbReference type="PIRSF" id="PIRSF000168">
    <property type="entry name" value="Acyl-CoA_oxidase"/>
    <property type="match status" value="1"/>
</dbReference>
<dbReference type="Pfam" id="PF01756">
    <property type="entry name" value="ACOX"/>
    <property type="match status" value="1"/>
</dbReference>
<reference evidence="17" key="1">
    <citation type="submission" date="2021-01" db="EMBL/GenBank/DDBJ databases">
        <authorList>
            <person name="Corre E."/>
            <person name="Pelletier E."/>
            <person name="Niang G."/>
            <person name="Scheremetjew M."/>
            <person name="Finn R."/>
            <person name="Kale V."/>
            <person name="Holt S."/>
            <person name="Cochrane G."/>
            <person name="Meng A."/>
            <person name="Brown T."/>
            <person name="Cohen L."/>
        </authorList>
    </citation>
    <scope>NUCLEOTIDE SEQUENCE</scope>
    <source>
        <strain evidence="17">WS</strain>
    </source>
</reference>
<dbReference type="InterPro" id="IPR012258">
    <property type="entry name" value="Acyl-CoA_oxidase"/>
</dbReference>
<dbReference type="InterPro" id="IPR055060">
    <property type="entry name" value="ACOX_C_alpha1"/>
</dbReference>
<dbReference type="GO" id="GO:0055088">
    <property type="term" value="P:lipid homeostasis"/>
    <property type="evidence" value="ECO:0007669"/>
    <property type="project" value="TreeGrafter"/>
</dbReference>